<dbReference type="PANTHER" id="PTHR47505">
    <property type="entry name" value="DNA UTILIZATION PROTEIN YHGH"/>
    <property type="match status" value="1"/>
</dbReference>
<dbReference type="InterPro" id="IPR000836">
    <property type="entry name" value="PRTase_dom"/>
</dbReference>
<proteinExistence type="inferred from homology"/>
<dbReference type="Gene3D" id="3.40.50.2020">
    <property type="match status" value="1"/>
</dbReference>
<reference evidence="2 3" key="1">
    <citation type="submission" date="2018-11" db="EMBL/GenBank/DDBJ databases">
        <authorList>
            <person name="Li F."/>
        </authorList>
    </citation>
    <scope>NUCLEOTIDE SEQUENCE [LARGE SCALE GENOMIC DNA]</scope>
    <source>
        <strain evidence="2 3">Gsoil 097</strain>
    </source>
</reference>
<dbReference type="SUPFAM" id="SSF53271">
    <property type="entry name" value="PRTase-like"/>
    <property type="match status" value="1"/>
</dbReference>
<dbReference type="CDD" id="cd06223">
    <property type="entry name" value="PRTases_typeI"/>
    <property type="match status" value="1"/>
</dbReference>
<name>A0A3N0CIA7_9ACTN</name>
<dbReference type="AlphaFoldDB" id="A0A3N0CIA7"/>
<gene>
    <name evidence="2" type="ORF">EFK50_15205</name>
</gene>
<protein>
    <submittedName>
        <fullName evidence="2">ComF family protein</fullName>
    </submittedName>
</protein>
<sequence length="275" mass="29428">MLDAALDLAFGATCACCRRPGRILCRDCRPLLPSSGFPVRPDPAPPGLAPAFAAGWYDAPLRPLLLAHKERRAFALARPLGEVLGAVVGGAVPADLPDALLVLVPVPSRAATVRERGHDPVRRMVLAAARALRRDGVPVVVPALLRQCADVRDQAGLDAAARAANLDGSLRVRPRAQRALARSGRPVRVLVCDDVITTGATAREAQRALEAVGLPVTAVTSLAATRRRNRNGIGMTATDLYRWRLTSVHGVRPGPWLRQEYLLASRCQSQAKRPT</sequence>
<evidence type="ECO:0000256" key="1">
    <source>
        <dbReference type="ARBA" id="ARBA00008007"/>
    </source>
</evidence>
<evidence type="ECO:0000313" key="2">
    <source>
        <dbReference type="EMBL" id="RNL63059.1"/>
    </source>
</evidence>
<accession>A0A3N0CIA7</accession>
<keyword evidence="3" id="KW-1185">Reference proteome</keyword>
<dbReference type="PANTHER" id="PTHR47505:SF1">
    <property type="entry name" value="DNA UTILIZATION PROTEIN YHGH"/>
    <property type="match status" value="1"/>
</dbReference>
<organism evidence="2 3">
    <name type="scientific">Nocardioides marmoriginsengisoli</name>
    <dbReference type="NCBI Taxonomy" id="661483"/>
    <lineage>
        <taxon>Bacteria</taxon>
        <taxon>Bacillati</taxon>
        <taxon>Actinomycetota</taxon>
        <taxon>Actinomycetes</taxon>
        <taxon>Propionibacteriales</taxon>
        <taxon>Nocardioidaceae</taxon>
        <taxon>Nocardioides</taxon>
    </lineage>
</organism>
<dbReference type="InterPro" id="IPR029057">
    <property type="entry name" value="PRTase-like"/>
</dbReference>
<dbReference type="Proteomes" id="UP000267128">
    <property type="component" value="Unassembled WGS sequence"/>
</dbReference>
<dbReference type="EMBL" id="RJSE01000007">
    <property type="protein sequence ID" value="RNL63059.1"/>
    <property type="molecule type" value="Genomic_DNA"/>
</dbReference>
<dbReference type="InterPro" id="IPR051910">
    <property type="entry name" value="ComF/GntX_DNA_util-trans"/>
</dbReference>
<comment type="caution">
    <text evidence="2">The sequence shown here is derived from an EMBL/GenBank/DDBJ whole genome shotgun (WGS) entry which is preliminary data.</text>
</comment>
<evidence type="ECO:0000313" key="3">
    <source>
        <dbReference type="Proteomes" id="UP000267128"/>
    </source>
</evidence>
<comment type="similarity">
    <text evidence="1">Belongs to the ComF/GntX family.</text>
</comment>